<dbReference type="Pfam" id="PF07980">
    <property type="entry name" value="SusD_RagB"/>
    <property type="match status" value="1"/>
</dbReference>
<evidence type="ECO:0000256" key="1">
    <source>
        <dbReference type="ARBA" id="ARBA00004442"/>
    </source>
</evidence>
<dbReference type="Gene3D" id="1.25.40.390">
    <property type="match status" value="1"/>
</dbReference>
<evidence type="ECO:0000256" key="5">
    <source>
        <dbReference type="ARBA" id="ARBA00023237"/>
    </source>
</evidence>
<dbReference type="RefSeq" id="WP_264137416.1">
    <property type="nucleotide sequence ID" value="NZ_JAOYOD010000001.1"/>
</dbReference>
<evidence type="ECO:0000256" key="2">
    <source>
        <dbReference type="ARBA" id="ARBA00006275"/>
    </source>
</evidence>
<evidence type="ECO:0000313" key="8">
    <source>
        <dbReference type="Proteomes" id="UP001300692"/>
    </source>
</evidence>
<dbReference type="InterPro" id="IPR011990">
    <property type="entry name" value="TPR-like_helical_dom_sf"/>
</dbReference>
<feature type="domain" description="RagB/SusD" evidence="6">
    <location>
        <begin position="275"/>
        <end position="541"/>
    </location>
</feature>
<organism evidence="7 8">
    <name type="scientific">Reichenbachiella ulvae</name>
    <dbReference type="NCBI Taxonomy" id="2980104"/>
    <lineage>
        <taxon>Bacteria</taxon>
        <taxon>Pseudomonadati</taxon>
        <taxon>Bacteroidota</taxon>
        <taxon>Cytophagia</taxon>
        <taxon>Cytophagales</taxon>
        <taxon>Reichenbachiellaceae</taxon>
        <taxon>Reichenbachiella</taxon>
    </lineage>
</organism>
<protein>
    <submittedName>
        <fullName evidence="7">RagB/SusD family nutrient uptake outer membrane protein</fullName>
    </submittedName>
</protein>
<dbReference type="Proteomes" id="UP001300692">
    <property type="component" value="Unassembled WGS sequence"/>
</dbReference>
<dbReference type="SUPFAM" id="SSF48452">
    <property type="entry name" value="TPR-like"/>
    <property type="match status" value="1"/>
</dbReference>
<sequence length="541" mass="60840">MKSIKYIVAVFSLLLISVGCEDDIIELTERDSLPSDQALAGLNGMQTTLFGVYERARSLHENNEISLYKQCGTDIVQSGTHMQDVGNDGMRGMMEYVNAFDASSAQVNNIFSGLNQSISAVDAITSFGENLVPKNEDEERKKNDYIGQAYCLRANAYLEMAERWDNVVFPDLAEHVDSIKYDFDLNDQTAVLEQVISDAEAAVPYLRTRLENANVGVPSKDMAYLLIMKANLWLGNYAEAAQAAEDVIAQGAQLQPLDGIFGLDGGKGGEENNEEIIFSWIFSENNQDRPQRTVQMYVPLYDRVPGVGRTLGQGGRPWARLSPSEYYWDLFDSDADGDLSDEADGRISAWHKFAWTIDDISNLDTSLPGAEYLSEGDLLTVDSLYFQSWASNDREARYLEPTTTKTWEDGTYGRLADEAQGFRNIIVYRLSMAYILGAEAHWRNGNEARALELLNAIRERAYGNTSNNFSSIDLETIIEEHARELGHEGHRWAFLKRLGILEERVKMHNPSAAPNIQPRHVRWPLPQNFVDQTGVQQNPQW</sequence>
<comment type="subcellular location">
    <subcellularLocation>
        <location evidence="1">Cell outer membrane</location>
    </subcellularLocation>
</comment>
<reference evidence="7 8" key="1">
    <citation type="submission" date="2022-10" db="EMBL/GenBank/DDBJ databases">
        <title>Comparative genomics and taxonomic characterization of three novel marine species of genus Reichenbachiella exhibiting antioxidant and polysaccharide degradation activities.</title>
        <authorList>
            <person name="Muhammad N."/>
            <person name="Lee Y.-J."/>
            <person name="Ko J."/>
            <person name="Kim S.-G."/>
        </authorList>
    </citation>
    <scope>NUCLEOTIDE SEQUENCE [LARGE SCALE GENOMIC DNA]</scope>
    <source>
        <strain evidence="7 8">ABR2-5</strain>
    </source>
</reference>
<dbReference type="PROSITE" id="PS51257">
    <property type="entry name" value="PROKAR_LIPOPROTEIN"/>
    <property type="match status" value="1"/>
</dbReference>
<evidence type="ECO:0000256" key="3">
    <source>
        <dbReference type="ARBA" id="ARBA00022729"/>
    </source>
</evidence>
<dbReference type="EMBL" id="JAOYOD010000001">
    <property type="protein sequence ID" value="MCV9386605.1"/>
    <property type="molecule type" value="Genomic_DNA"/>
</dbReference>
<dbReference type="InterPro" id="IPR012944">
    <property type="entry name" value="SusD_RagB_dom"/>
</dbReference>
<keyword evidence="5" id="KW-0998">Cell outer membrane</keyword>
<keyword evidence="4" id="KW-0472">Membrane</keyword>
<gene>
    <name evidence="7" type="ORF">N7U62_08025</name>
</gene>
<keyword evidence="8" id="KW-1185">Reference proteome</keyword>
<evidence type="ECO:0000259" key="6">
    <source>
        <dbReference type="Pfam" id="PF07980"/>
    </source>
</evidence>
<proteinExistence type="inferred from homology"/>
<evidence type="ECO:0000313" key="7">
    <source>
        <dbReference type="EMBL" id="MCV9386605.1"/>
    </source>
</evidence>
<comment type="similarity">
    <text evidence="2">Belongs to the SusD family.</text>
</comment>
<evidence type="ECO:0000256" key="4">
    <source>
        <dbReference type="ARBA" id="ARBA00023136"/>
    </source>
</evidence>
<comment type="caution">
    <text evidence="7">The sequence shown here is derived from an EMBL/GenBank/DDBJ whole genome shotgun (WGS) entry which is preliminary data.</text>
</comment>
<keyword evidence="3" id="KW-0732">Signal</keyword>
<accession>A0ABT3CSB5</accession>
<name>A0ABT3CSB5_9BACT</name>